<dbReference type="InterPro" id="IPR018289">
    <property type="entry name" value="MULE_transposase_dom"/>
</dbReference>
<keyword evidence="3" id="KW-1185">Reference proteome</keyword>
<evidence type="ECO:0000313" key="3">
    <source>
        <dbReference type="Proteomes" id="UP000631114"/>
    </source>
</evidence>
<dbReference type="PANTHER" id="PTHR31973">
    <property type="entry name" value="POLYPROTEIN, PUTATIVE-RELATED"/>
    <property type="match status" value="1"/>
</dbReference>
<gene>
    <name evidence="2" type="ORF">IFM89_021926</name>
</gene>
<dbReference type="PANTHER" id="PTHR31973:SF187">
    <property type="entry name" value="MUTATOR TRANSPOSASE MUDRA PROTEIN"/>
    <property type="match status" value="1"/>
</dbReference>
<protein>
    <recommendedName>
        <fullName evidence="1">MULE transposase domain-containing protein</fullName>
    </recommendedName>
</protein>
<evidence type="ECO:0000259" key="1">
    <source>
        <dbReference type="Pfam" id="PF10551"/>
    </source>
</evidence>
<evidence type="ECO:0000313" key="2">
    <source>
        <dbReference type="EMBL" id="KAF9597841.1"/>
    </source>
</evidence>
<dbReference type="EMBL" id="JADFTS010000007">
    <property type="protein sequence ID" value="KAF9597841.1"/>
    <property type="molecule type" value="Genomic_DNA"/>
</dbReference>
<proteinExistence type="predicted"/>
<organism evidence="2 3">
    <name type="scientific">Coptis chinensis</name>
    <dbReference type="NCBI Taxonomy" id="261450"/>
    <lineage>
        <taxon>Eukaryota</taxon>
        <taxon>Viridiplantae</taxon>
        <taxon>Streptophyta</taxon>
        <taxon>Embryophyta</taxon>
        <taxon>Tracheophyta</taxon>
        <taxon>Spermatophyta</taxon>
        <taxon>Magnoliopsida</taxon>
        <taxon>Ranunculales</taxon>
        <taxon>Ranunculaceae</taxon>
        <taxon>Coptidoideae</taxon>
        <taxon>Coptis</taxon>
    </lineage>
</organism>
<sequence>MKPGFNLKSTLSFRFGLDSLTDVVTRKVCDKWPDLGLKSFSMYFSRDAKENLIETDGDLQSLACYCYGMKIATVEIKVNVYMSSMSSCSGASAPEFRCKLIEYSIVSGYKYELIKNDDFRVTTVCQKKNKLNCQWCIHSWESCGYFEIKKINLTHTCGFAVKDYDHPPLTFLKTHTLDFTRDKPDLTFGDITALYTHEYGLSISRHIAYADKKLALKELYGDVVLSYNDLLWYTEELKRRDPMNIIELEVNKESGKFERVFVAFESRLFPLAVSAVDIENDSNWYWFLDMSKKTFGYERRYTFLSDRHHGLLINILIVFPDSYHSFCFWHMENNLRTCLSKSCGMTKVLVALFKKCAYAAIHEKFEKHMAEFKEIGGDALSNFLNWVPYEYWANTYFCGAQYGEMCSSLAECFNSWIDKERHLPITAMFDGIRMKMMKMASAWRMECKN</sequence>
<dbReference type="OrthoDB" id="1695771at2759"/>
<dbReference type="AlphaFoldDB" id="A0A835HDG5"/>
<accession>A0A835HDG5</accession>
<feature type="domain" description="MULE transposase" evidence="1">
    <location>
        <begin position="264"/>
        <end position="333"/>
    </location>
</feature>
<name>A0A835HDG5_9MAGN</name>
<dbReference type="Pfam" id="PF10551">
    <property type="entry name" value="MULE"/>
    <property type="match status" value="1"/>
</dbReference>
<dbReference type="Proteomes" id="UP000631114">
    <property type="component" value="Unassembled WGS sequence"/>
</dbReference>
<comment type="caution">
    <text evidence="2">The sequence shown here is derived from an EMBL/GenBank/DDBJ whole genome shotgun (WGS) entry which is preliminary data.</text>
</comment>
<reference evidence="2 3" key="1">
    <citation type="submission" date="2020-10" db="EMBL/GenBank/DDBJ databases">
        <title>The Coptis chinensis genome and diversification of protoberbering-type alkaloids.</title>
        <authorList>
            <person name="Wang B."/>
            <person name="Shu S."/>
            <person name="Song C."/>
            <person name="Liu Y."/>
        </authorList>
    </citation>
    <scope>NUCLEOTIDE SEQUENCE [LARGE SCALE GENOMIC DNA]</scope>
    <source>
        <strain evidence="2">HL-2020</strain>
        <tissue evidence="2">Leaf</tissue>
    </source>
</reference>